<evidence type="ECO:0000256" key="4">
    <source>
        <dbReference type="ARBA" id="ARBA00022692"/>
    </source>
</evidence>
<feature type="domain" description="Cytochrome b5 heme-binding" evidence="14">
    <location>
        <begin position="9"/>
        <end position="60"/>
    </location>
</feature>
<keyword evidence="2" id="KW-0813">Transport</keyword>
<dbReference type="PANTHER" id="PTHR19359:SF150">
    <property type="entry name" value="CYTOCHROME B5"/>
    <property type="match status" value="1"/>
</dbReference>
<dbReference type="SUPFAM" id="SSF55856">
    <property type="entry name" value="Cytochrome b5-like heme/steroid binding domain"/>
    <property type="match status" value="1"/>
</dbReference>
<keyword evidence="8" id="KW-0249">Electron transport</keyword>
<keyword evidence="6" id="KW-0256">Endoplasmic reticulum</keyword>
<keyword evidence="5" id="KW-0479">Metal-binding</keyword>
<keyword evidence="10" id="KW-0472">Membrane</keyword>
<dbReference type="PANTHER" id="PTHR19359">
    <property type="entry name" value="CYTOCHROME B5"/>
    <property type="match status" value="1"/>
</dbReference>
<keyword evidence="7" id="KW-0492">Microsome</keyword>
<evidence type="ECO:0000256" key="8">
    <source>
        <dbReference type="ARBA" id="ARBA00022982"/>
    </source>
</evidence>
<dbReference type="InterPro" id="IPR050668">
    <property type="entry name" value="Cytochrome_b5"/>
</dbReference>
<accession>A0A8C0CV30</accession>
<comment type="similarity">
    <text evidence="12">Belongs to the cytochrome b5 family.</text>
</comment>
<evidence type="ECO:0000256" key="7">
    <source>
        <dbReference type="ARBA" id="ARBA00022848"/>
    </source>
</evidence>
<keyword evidence="9" id="KW-0408">Iron</keyword>
<dbReference type="GO" id="GO:0046872">
    <property type="term" value="F:metal ion binding"/>
    <property type="evidence" value="ECO:0007669"/>
    <property type="project" value="UniProtKB-KW"/>
</dbReference>
<dbReference type="AlphaFoldDB" id="A0A8C0CV30"/>
<reference evidence="15" key="1">
    <citation type="submission" date="2023-09" db="UniProtKB">
        <authorList>
            <consortium name="Ensembl"/>
        </authorList>
    </citation>
    <scope>IDENTIFICATION</scope>
</reference>
<organism evidence="15">
    <name type="scientific">Balaenoptera musculus</name>
    <name type="common">Blue whale</name>
    <dbReference type="NCBI Taxonomy" id="9771"/>
    <lineage>
        <taxon>Eukaryota</taxon>
        <taxon>Metazoa</taxon>
        <taxon>Chordata</taxon>
        <taxon>Craniata</taxon>
        <taxon>Vertebrata</taxon>
        <taxon>Euteleostomi</taxon>
        <taxon>Mammalia</taxon>
        <taxon>Eutheria</taxon>
        <taxon>Laurasiatheria</taxon>
        <taxon>Artiodactyla</taxon>
        <taxon>Whippomorpha</taxon>
        <taxon>Cetacea</taxon>
        <taxon>Mysticeti</taxon>
        <taxon>Balaenopteridae</taxon>
        <taxon>Balaenoptera</taxon>
    </lineage>
</organism>
<evidence type="ECO:0000256" key="3">
    <source>
        <dbReference type="ARBA" id="ARBA00022617"/>
    </source>
</evidence>
<dbReference type="Gene3D" id="3.10.120.10">
    <property type="entry name" value="Cytochrome b5-like heme/steroid binding domain"/>
    <property type="match status" value="1"/>
</dbReference>
<dbReference type="GO" id="GO:0020037">
    <property type="term" value="F:heme binding"/>
    <property type="evidence" value="ECO:0007669"/>
    <property type="project" value="TreeGrafter"/>
</dbReference>
<keyword evidence="4" id="KW-0812">Transmembrane</keyword>
<dbReference type="Pfam" id="PF00173">
    <property type="entry name" value="Cyt-b5"/>
    <property type="match status" value="1"/>
</dbReference>
<evidence type="ECO:0000256" key="13">
    <source>
        <dbReference type="ARBA" id="ARBA00039806"/>
    </source>
</evidence>
<evidence type="ECO:0000256" key="11">
    <source>
        <dbReference type="ARBA" id="ARBA00037877"/>
    </source>
</evidence>
<evidence type="ECO:0000256" key="10">
    <source>
        <dbReference type="ARBA" id="ARBA00023136"/>
    </source>
</evidence>
<protein>
    <recommendedName>
        <fullName evidence="13">Cytochrome b5</fullName>
    </recommendedName>
</protein>
<evidence type="ECO:0000256" key="12">
    <source>
        <dbReference type="ARBA" id="ARBA00038168"/>
    </source>
</evidence>
<name>A0A8C0CV30_BALMU</name>
<sequence>MAEEADKAVKYYTLLEIQKHNHSKSIWLILHYKVYDLSKFLEEHPPGEELYRFSGFTDSSFRAENCLNAPVKKC</sequence>
<evidence type="ECO:0000256" key="6">
    <source>
        <dbReference type="ARBA" id="ARBA00022824"/>
    </source>
</evidence>
<keyword evidence="3" id="KW-0349">Heme</keyword>
<evidence type="ECO:0000256" key="2">
    <source>
        <dbReference type="ARBA" id="ARBA00022448"/>
    </source>
</evidence>
<evidence type="ECO:0000256" key="5">
    <source>
        <dbReference type="ARBA" id="ARBA00022723"/>
    </source>
</evidence>
<comment type="subcellular location">
    <subcellularLocation>
        <location evidence="1">Endoplasmic reticulum membrane</location>
        <topology evidence="1">Single-pass membrane protein</topology>
        <orientation evidence="1">Cytoplasmic side</orientation>
    </subcellularLocation>
    <subcellularLocation>
        <location evidence="11">Microsome membrane</location>
        <topology evidence="11">Single-pass membrane protein</topology>
        <orientation evidence="11">Cytoplasmic side</orientation>
    </subcellularLocation>
</comment>
<dbReference type="InterPro" id="IPR001199">
    <property type="entry name" value="Cyt_B5-like_heme/steroid-bd"/>
</dbReference>
<dbReference type="SMART" id="SM01117">
    <property type="entry name" value="Cyt-b5"/>
    <property type="match status" value="1"/>
</dbReference>
<proteinExistence type="inferred from homology"/>
<evidence type="ECO:0000259" key="14">
    <source>
        <dbReference type="PROSITE" id="PS50255"/>
    </source>
</evidence>
<dbReference type="Ensembl" id="ENSBMST00010013032.1">
    <property type="protein sequence ID" value="ENSBMSP00010011716.1"/>
    <property type="gene ID" value="ENSBMSG00010008597.1"/>
</dbReference>
<dbReference type="GO" id="GO:0005789">
    <property type="term" value="C:endoplasmic reticulum membrane"/>
    <property type="evidence" value="ECO:0007669"/>
    <property type="project" value="UniProtKB-SubCell"/>
</dbReference>
<dbReference type="GeneTree" id="ENSGT01030000236316"/>
<evidence type="ECO:0000256" key="9">
    <source>
        <dbReference type="ARBA" id="ARBA00023004"/>
    </source>
</evidence>
<dbReference type="PROSITE" id="PS50255">
    <property type="entry name" value="CYTOCHROME_B5_2"/>
    <property type="match status" value="1"/>
</dbReference>
<evidence type="ECO:0000313" key="15">
    <source>
        <dbReference type="Ensembl" id="ENSBMSP00010011716.1"/>
    </source>
</evidence>
<evidence type="ECO:0000256" key="1">
    <source>
        <dbReference type="ARBA" id="ARBA00004131"/>
    </source>
</evidence>
<dbReference type="InterPro" id="IPR036400">
    <property type="entry name" value="Cyt_B5-like_heme/steroid_sf"/>
</dbReference>